<sequence length="512" mass="57950">MSEFFSSAGYIIDPQRRTIEKDGETTPVRARTFELLLIFLRSPKQLISKQLLLDAIWDDVTVDEQVLFQSIRELRLLFKQPEIIKNYPRKGYAWIDQVTLHQHKFLPPHGITKKFTREINSRIPIVALLLIGTISLAAIHTDKIGMTSDATTLPDSSNAQMSLDGSIIVLPFSSNIQSQDHQWVRLGAMDQVIAILKENSQQIVRSTEIVLELIGQINNPQQNKLVPNIFKVTDAAMVVEANLSGNVEEYRLNFVIHAKSATKRGVIFDTNIDKLLLQFANVVSTHTGTKDSADIDKTYESDFRSELISRAFNAYEQQQYKEANSFFNSVIAVEPHNLIARRKYAETLAYIGQPHAAKESLQESLPLATGRYAIEKGRMYYWLSLIDYHQNAYSQSLATLEKANKVADAHSDWLYQAYIADLKGLIYTSQSQYVKASASFTSALKHYGDVYCPIGRTRTHLHLANLHFENNNVAASKAAFAEADFLFTTYKLLSVETIYKDTQQRLNASTDI</sequence>
<dbReference type="SMART" id="SM00862">
    <property type="entry name" value="Trans_reg_C"/>
    <property type="match status" value="1"/>
</dbReference>
<dbReference type="SUPFAM" id="SSF48452">
    <property type="entry name" value="TPR-like"/>
    <property type="match status" value="1"/>
</dbReference>
<proteinExistence type="predicted"/>
<dbReference type="InterPro" id="IPR016032">
    <property type="entry name" value="Sig_transdc_resp-reg_C-effctor"/>
</dbReference>
<reference evidence="4" key="1">
    <citation type="journal article" date="2014" name="Int. J. Syst. Evol. Microbiol.">
        <title>Complete genome sequence of Corynebacterium casei LMG S-19264T (=DSM 44701T), isolated from a smear-ripened cheese.</title>
        <authorList>
            <consortium name="US DOE Joint Genome Institute (JGI-PGF)"/>
            <person name="Walter F."/>
            <person name="Albersmeier A."/>
            <person name="Kalinowski J."/>
            <person name="Ruckert C."/>
        </authorList>
    </citation>
    <scope>NUCLEOTIDE SEQUENCE</scope>
    <source>
        <strain evidence="4">NBRC 110023</strain>
    </source>
</reference>
<dbReference type="SUPFAM" id="SSF46894">
    <property type="entry name" value="C-terminal effector domain of the bipartite response regulators"/>
    <property type="match status" value="1"/>
</dbReference>
<evidence type="ECO:0000313" key="5">
    <source>
        <dbReference type="Proteomes" id="UP001156601"/>
    </source>
</evidence>
<name>A0AA37WIC5_9ALTE</name>
<gene>
    <name evidence="4" type="ORF">GCM10007852_02720</name>
</gene>
<accession>A0AA37WIC5</accession>
<dbReference type="GO" id="GO:0003677">
    <property type="term" value="F:DNA binding"/>
    <property type="evidence" value="ECO:0007669"/>
    <property type="project" value="UniProtKB-UniRule"/>
</dbReference>
<dbReference type="GO" id="GO:0006355">
    <property type="term" value="P:regulation of DNA-templated transcription"/>
    <property type="evidence" value="ECO:0007669"/>
    <property type="project" value="InterPro"/>
</dbReference>
<feature type="DNA-binding region" description="OmpR/PhoB-type" evidence="2">
    <location>
        <begin position="2"/>
        <end position="96"/>
    </location>
</feature>
<dbReference type="AlphaFoldDB" id="A0AA37WIC5"/>
<keyword evidence="1 2" id="KW-0238">DNA-binding</keyword>
<reference evidence="4" key="2">
    <citation type="submission" date="2023-01" db="EMBL/GenBank/DDBJ databases">
        <title>Draft genome sequence of Agaribacter marinus strain NBRC 110023.</title>
        <authorList>
            <person name="Sun Q."/>
            <person name="Mori K."/>
        </authorList>
    </citation>
    <scope>NUCLEOTIDE SEQUENCE</scope>
    <source>
        <strain evidence="4">NBRC 110023</strain>
    </source>
</reference>
<dbReference type="EMBL" id="BSOT01000002">
    <property type="protein sequence ID" value="GLR69364.1"/>
    <property type="molecule type" value="Genomic_DNA"/>
</dbReference>
<feature type="domain" description="OmpR/PhoB-type" evidence="3">
    <location>
        <begin position="2"/>
        <end position="96"/>
    </location>
</feature>
<dbReference type="InterPro" id="IPR001867">
    <property type="entry name" value="OmpR/PhoB-type_DNA-bd"/>
</dbReference>
<evidence type="ECO:0000259" key="3">
    <source>
        <dbReference type="PROSITE" id="PS51755"/>
    </source>
</evidence>
<dbReference type="GO" id="GO:0000160">
    <property type="term" value="P:phosphorelay signal transduction system"/>
    <property type="evidence" value="ECO:0007669"/>
    <property type="project" value="InterPro"/>
</dbReference>
<organism evidence="4 5">
    <name type="scientific">Agaribacter marinus</name>
    <dbReference type="NCBI Taxonomy" id="1431249"/>
    <lineage>
        <taxon>Bacteria</taxon>
        <taxon>Pseudomonadati</taxon>
        <taxon>Pseudomonadota</taxon>
        <taxon>Gammaproteobacteria</taxon>
        <taxon>Alteromonadales</taxon>
        <taxon>Alteromonadaceae</taxon>
        <taxon>Agaribacter</taxon>
    </lineage>
</organism>
<dbReference type="Gene3D" id="1.25.40.10">
    <property type="entry name" value="Tetratricopeptide repeat domain"/>
    <property type="match status" value="1"/>
</dbReference>
<dbReference type="InterPro" id="IPR036388">
    <property type="entry name" value="WH-like_DNA-bd_sf"/>
</dbReference>
<keyword evidence="5" id="KW-1185">Reference proteome</keyword>
<evidence type="ECO:0000256" key="2">
    <source>
        <dbReference type="PROSITE-ProRule" id="PRU01091"/>
    </source>
</evidence>
<dbReference type="InterPro" id="IPR011990">
    <property type="entry name" value="TPR-like_helical_dom_sf"/>
</dbReference>
<dbReference type="Pfam" id="PF00486">
    <property type="entry name" value="Trans_reg_C"/>
    <property type="match status" value="1"/>
</dbReference>
<protein>
    <recommendedName>
        <fullName evidence="3">OmpR/PhoB-type domain-containing protein</fullName>
    </recommendedName>
</protein>
<evidence type="ECO:0000313" key="4">
    <source>
        <dbReference type="EMBL" id="GLR69364.1"/>
    </source>
</evidence>
<dbReference type="Gene3D" id="1.10.10.10">
    <property type="entry name" value="Winged helix-like DNA-binding domain superfamily/Winged helix DNA-binding domain"/>
    <property type="match status" value="1"/>
</dbReference>
<comment type="caution">
    <text evidence="4">The sequence shown here is derived from an EMBL/GenBank/DDBJ whole genome shotgun (WGS) entry which is preliminary data.</text>
</comment>
<dbReference type="CDD" id="cd00383">
    <property type="entry name" value="trans_reg_C"/>
    <property type="match status" value="1"/>
</dbReference>
<dbReference type="RefSeq" id="WP_284215691.1">
    <property type="nucleotide sequence ID" value="NZ_BSOT01000002.1"/>
</dbReference>
<dbReference type="PROSITE" id="PS51755">
    <property type="entry name" value="OMPR_PHOB"/>
    <property type="match status" value="1"/>
</dbReference>
<dbReference type="Proteomes" id="UP001156601">
    <property type="component" value="Unassembled WGS sequence"/>
</dbReference>
<evidence type="ECO:0000256" key="1">
    <source>
        <dbReference type="ARBA" id="ARBA00023125"/>
    </source>
</evidence>